<dbReference type="InterPro" id="IPR012675">
    <property type="entry name" value="Beta-grasp_dom_sf"/>
</dbReference>
<dbReference type="SUPFAM" id="SSF52343">
    <property type="entry name" value="Ferredoxin reductase-like, C-terminal NADP-linked domain"/>
    <property type="match status" value="1"/>
</dbReference>
<dbReference type="Proteomes" id="UP001596435">
    <property type="component" value="Unassembled WGS sequence"/>
</dbReference>
<evidence type="ECO:0000259" key="3">
    <source>
        <dbReference type="PROSITE" id="PS51340"/>
    </source>
</evidence>
<dbReference type="Pfam" id="PF00111">
    <property type="entry name" value="Fer2"/>
    <property type="match status" value="1"/>
</dbReference>
<dbReference type="Gene3D" id="2.40.30.10">
    <property type="entry name" value="Translation factors"/>
    <property type="match status" value="1"/>
</dbReference>
<dbReference type="InterPro" id="IPR005302">
    <property type="entry name" value="MoCF_Sase_C"/>
</dbReference>
<dbReference type="RefSeq" id="WP_380231407.1">
    <property type="nucleotide sequence ID" value="NZ_JBHSVH010000002.1"/>
</dbReference>
<dbReference type="InterPro" id="IPR039261">
    <property type="entry name" value="FNR_nucleotide-bd"/>
</dbReference>
<dbReference type="Gene3D" id="3.10.20.30">
    <property type="match status" value="1"/>
</dbReference>
<evidence type="ECO:0000259" key="4">
    <source>
        <dbReference type="PROSITE" id="PS51384"/>
    </source>
</evidence>
<feature type="domain" description="MOSC" evidence="3">
    <location>
        <begin position="29"/>
        <end position="164"/>
    </location>
</feature>
<dbReference type="Gene3D" id="3.40.50.80">
    <property type="entry name" value="Nucleotide-binding domain of ferredoxin-NADP reductase (FNR) module"/>
    <property type="match status" value="1"/>
</dbReference>
<gene>
    <name evidence="5" type="ORF">ACFQMG_17085</name>
</gene>
<dbReference type="InterPro" id="IPR005163">
    <property type="entry name" value="Tri_helical_YiiM-like"/>
</dbReference>
<dbReference type="PROSITE" id="PS51384">
    <property type="entry name" value="FAD_FR"/>
    <property type="match status" value="1"/>
</dbReference>
<dbReference type="SUPFAM" id="SSF50800">
    <property type="entry name" value="PK beta-barrel domain-like"/>
    <property type="match status" value="1"/>
</dbReference>
<dbReference type="SUPFAM" id="SSF54292">
    <property type="entry name" value="2Fe-2S ferredoxin-like"/>
    <property type="match status" value="1"/>
</dbReference>
<evidence type="ECO:0000259" key="2">
    <source>
        <dbReference type="PROSITE" id="PS51085"/>
    </source>
</evidence>
<comment type="caution">
    <text evidence="5">The sequence shown here is derived from an EMBL/GenBank/DDBJ whole genome shotgun (WGS) entry which is preliminary data.</text>
</comment>
<feature type="domain" description="2Fe-2S ferredoxin-type" evidence="2">
    <location>
        <begin position="506"/>
        <end position="588"/>
    </location>
</feature>
<dbReference type="Pfam" id="PF03473">
    <property type="entry name" value="MOSC"/>
    <property type="match status" value="1"/>
</dbReference>
<dbReference type="PROSITE" id="PS51085">
    <property type="entry name" value="2FE2S_FER_2"/>
    <property type="match status" value="1"/>
</dbReference>
<name>A0ABW2FYB3_9ACTN</name>
<evidence type="ECO:0000313" key="6">
    <source>
        <dbReference type="Proteomes" id="UP001596435"/>
    </source>
</evidence>
<dbReference type="PANTHER" id="PTHR30212">
    <property type="entry name" value="PROTEIN YIIM"/>
    <property type="match status" value="1"/>
</dbReference>
<dbReference type="InterPro" id="IPR052353">
    <property type="entry name" value="Benzoxazolinone_Detox_Enz"/>
</dbReference>
<dbReference type="EMBL" id="JBHTAJ010000029">
    <property type="protein sequence ID" value="MFC7181273.1"/>
    <property type="molecule type" value="Genomic_DNA"/>
</dbReference>
<reference evidence="6" key="1">
    <citation type="journal article" date="2019" name="Int. J. Syst. Evol. Microbiol.">
        <title>The Global Catalogue of Microorganisms (GCM) 10K type strain sequencing project: providing services to taxonomists for standard genome sequencing and annotation.</title>
        <authorList>
            <consortium name="The Broad Institute Genomics Platform"/>
            <consortium name="The Broad Institute Genome Sequencing Center for Infectious Disease"/>
            <person name="Wu L."/>
            <person name="Ma J."/>
        </authorList>
    </citation>
    <scope>NUCLEOTIDE SEQUENCE [LARGE SCALE GENOMIC DNA]</scope>
    <source>
        <strain evidence="6">CGMCC 1.12859</strain>
    </source>
</reference>
<dbReference type="InterPro" id="IPR011037">
    <property type="entry name" value="Pyrv_Knase-like_insert_dom_sf"/>
</dbReference>
<dbReference type="InterPro" id="IPR017938">
    <property type="entry name" value="Riboflavin_synthase-like_b-brl"/>
</dbReference>
<dbReference type="Pfam" id="PF00175">
    <property type="entry name" value="NAD_binding_1"/>
    <property type="match status" value="1"/>
</dbReference>
<dbReference type="CDD" id="cd06184">
    <property type="entry name" value="flavohem_like_fad_nad_binding"/>
    <property type="match status" value="1"/>
</dbReference>
<sequence>MATLVSVNVGLPKDVRWQGRTVRTAVWKQPVTGPRTVRRLNIDGDGQGDLGGHGGEMRAVMVYQLDSYRHWQRVLGRDDFSYGQFGENFTVDGLPDDEVCIGDRYRIGGAVFEVTQPRVTCYRVGLRMDEPRLPALLVTHRRPGFYLRVLTEGEVEAGQEIVKLSDGPGRMTVAEVDGLLYLPERPRDRIARALGIDALSPGWQSSFRALLEQPDHAPGAAGNPGLNPEGADPRPAWDGFRPLTVTAVAAESDSIVSLCLADPDGRPLPPAAPGQYLTVRLVPEAGAAPLVRSYSLSGPPSAEGYRISVKREAEGAASRWIHAHVRAGGELAAAAPRGSFTLRPGAGPVVLASAGVGATPVLAMLHALADTRPDREVWWLHGARHGGDHPFAAESRRLLARLPDSHVRICYSAPRPQDREGVDYTDRGRLSAAVLARLDLPADADAYLCGPSAFMADLTGALTATGLARDRIHTEVFGAGPALTPGIAAAAAPRPHPPAGPAGDGPAVSFVRSGLTVPWRPEFGSLLEMAEACGVAVRWSCRTGVCRTCETRLMEGAVSYDPAPVEAPAPGNALVCCARPDADVVLDL</sequence>
<organism evidence="5 6">
    <name type="scientific">Kitasatospora paranensis</name>
    <dbReference type="NCBI Taxonomy" id="258053"/>
    <lineage>
        <taxon>Bacteria</taxon>
        <taxon>Bacillati</taxon>
        <taxon>Actinomycetota</taxon>
        <taxon>Actinomycetes</taxon>
        <taxon>Kitasatosporales</taxon>
        <taxon>Streptomycetaceae</taxon>
        <taxon>Kitasatospora</taxon>
    </lineage>
</organism>
<accession>A0ABW2FYB3</accession>
<feature type="region of interest" description="Disordered" evidence="1">
    <location>
        <begin position="214"/>
        <end position="238"/>
    </location>
</feature>
<dbReference type="SUPFAM" id="SSF63380">
    <property type="entry name" value="Riboflavin synthase domain-like"/>
    <property type="match status" value="1"/>
</dbReference>
<dbReference type="InterPro" id="IPR001433">
    <property type="entry name" value="OxRdtase_FAD/NAD-bd"/>
</dbReference>
<feature type="domain" description="FAD-binding FR-type" evidence="4">
    <location>
        <begin position="238"/>
        <end position="343"/>
    </location>
</feature>
<dbReference type="Gene3D" id="2.40.33.20">
    <property type="entry name" value="PK beta-barrel domain-like"/>
    <property type="match status" value="1"/>
</dbReference>
<dbReference type="CDD" id="cd00207">
    <property type="entry name" value="fer2"/>
    <property type="match status" value="1"/>
</dbReference>
<evidence type="ECO:0000313" key="5">
    <source>
        <dbReference type="EMBL" id="MFC7181273.1"/>
    </source>
</evidence>
<evidence type="ECO:0000256" key="1">
    <source>
        <dbReference type="SAM" id="MobiDB-lite"/>
    </source>
</evidence>
<dbReference type="PROSITE" id="PS51340">
    <property type="entry name" value="MOSC"/>
    <property type="match status" value="1"/>
</dbReference>
<dbReference type="Pfam" id="PF03475">
    <property type="entry name" value="YiiM_3-alpha"/>
    <property type="match status" value="1"/>
</dbReference>
<dbReference type="InterPro" id="IPR001041">
    <property type="entry name" value="2Fe-2S_ferredoxin-type"/>
</dbReference>
<protein>
    <submittedName>
        <fullName evidence="5">MOSC domain-containing protein</fullName>
    </submittedName>
</protein>
<dbReference type="InterPro" id="IPR036010">
    <property type="entry name" value="2Fe-2S_ferredoxin-like_sf"/>
</dbReference>
<proteinExistence type="predicted"/>
<dbReference type="PRINTS" id="PR00409">
    <property type="entry name" value="PHDIOXRDTASE"/>
</dbReference>
<dbReference type="InterPro" id="IPR017927">
    <property type="entry name" value="FAD-bd_FR_type"/>
</dbReference>
<dbReference type="PANTHER" id="PTHR30212:SF2">
    <property type="entry name" value="PROTEIN YIIM"/>
    <property type="match status" value="1"/>
</dbReference>
<keyword evidence="6" id="KW-1185">Reference proteome</keyword>